<evidence type="ECO:0000256" key="13">
    <source>
        <dbReference type="ARBA" id="ARBA00093307"/>
    </source>
</evidence>
<dbReference type="OMA" id="TLMHNAI"/>
<reference evidence="15" key="1">
    <citation type="submission" date="2025-08" db="UniProtKB">
        <authorList>
            <consortium name="Ensembl"/>
        </authorList>
    </citation>
    <scope>IDENTIFICATION</scope>
</reference>
<evidence type="ECO:0000256" key="7">
    <source>
        <dbReference type="ARBA" id="ARBA00022517"/>
    </source>
</evidence>
<evidence type="ECO:0000256" key="1">
    <source>
        <dbReference type="ARBA" id="ARBA00004090"/>
    </source>
</evidence>
<dbReference type="GO" id="GO:0005730">
    <property type="term" value="C:nucleolus"/>
    <property type="evidence" value="ECO:0007669"/>
    <property type="project" value="UniProtKB-SubCell"/>
</dbReference>
<dbReference type="InterPro" id="IPR026570">
    <property type="entry name" value="CCDC86"/>
</dbReference>
<keyword evidence="12" id="KW-0539">Nucleus</keyword>
<comment type="function">
    <text evidence="13">Required for proper chromosome segregation during mitosis and error-free mitotic progression.</text>
</comment>
<protein>
    <recommendedName>
        <fullName evidence="5">Coiled-coil domain-containing protein 86</fullName>
    </recommendedName>
</protein>
<evidence type="ECO:0000256" key="11">
    <source>
        <dbReference type="ARBA" id="ARBA00023054"/>
    </source>
</evidence>
<gene>
    <name evidence="15" type="primary">LOC107571916</name>
</gene>
<comment type="similarity">
    <text evidence="4">Belongs to the CGR1 family.</text>
</comment>
<dbReference type="InParanoid" id="A0A672LGX0"/>
<evidence type="ECO:0000256" key="10">
    <source>
        <dbReference type="ARBA" id="ARBA00022934"/>
    </source>
</evidence>
<evidence type="ECO:0000256" key="4">
    <source>
        <dbReference type="ARBA" id="ARBA00007869"/>
    </source>
</evidence>
<reference evidence="15" key="2">
    <citation type="submission" date="2025-09" db="UniProtKB">
        <authorList>
            <consortium name="Ensembl"/>
        </authorList>
    </citation>
    <scope>IDENTIFICATION</scope>
</reference>
<feature type="region of interest" description="Disordered" evidence="14">
    <location>
        <begin position="207"/>
        <end position="235"/>
    </location>
</feature>
<keyword evidence="10" id="KW-0164">Citrullination</keyword>
<evidence type="ECO:0000313" key="15">
    <source>
        <dbReference type="Ensembl" id="ENSSGRP00000023774.1"/>
    </source>
</evidence>
<comment type="subcellular location">
    <subcellularLocation>
        <location evidence="2">Chromosome</location>
    </subcellularLocation>
    <subcellularLocation>
        <location evidence="3">Nucleus</location>
        <location evidence="3">Nucleolus</location>
    </subcellularLocation>
</comment>
<dbReference type="OrthoDB" id="277961at2759"/>
<organism evidence="15 16">
    <name type="scientific">Sinocyclocheilus grahami</name>
    <name type="common">Dianchi golden-line fish</name>
    <name type="synonym">Barbus grahami</name>
    <dbReference type="NCBI Taxonomy" id="75366"/>
    <lineage>
        <taxon>Eukaryota</taxon>
        <taxon>Metazoa</taxon>
        <taxon>Chordata</taxon>
        <taxon>Craniata</taxon>
        <taxon>Vertebrata</taxon>
        <taxon>Euteleostomi</taxon>
        <taxon>Actinopterygii</taxon>
        <taxon>Neopterygii</taxon>
        <taxon>Teleostei</taxon>
        <taxon>Ostariophysi</taxon>
        <taxon>Cypriniformes</taxon>
        <taxon>Cyprinidae</taxon>
        <taxon>Cyprininae</taxon>
        <taxon>Sinocyclocheilus</taxon>
    </lineage>
</organism>
<dbReference type="RefSeq" id="XP_016113787.1">
    <property type="nucleotide sequence ID" value="XM_016258301.1"/>
</dbReference>
<dbReference type="Proteomes" id="UP000472262">
    <property type="component" value="Unassembled WGS sequence"/>
</dbReference>
<dbReference type="InterPro" id="IPR005579">
    <property type="entry name" value="Cgr1-like"/>
</dbReference>
<feature type="compositionally biased region" description="Basic and acidic residues" evidence="14">
    <location>
        <begin position="56"/>
        <end position="71"/>
    </location>
</feature>
<evidence type="ECO:0000256" key="14">
    <source>
        <dbReference type="SAM" id="MobiDB-lite"/>
    </source>
</evidence>
<evidence type="ECO:0000256" key="6">
    <source>
        <dbReference type="ARBA" id="ARBA00022454"/>
    </source>
</evidence>
<evidence type="ECO:0000256" key="8">
    <source>
        <dbReference type="ARBA" id="ARBA00022552"/>
    </source>
</evidence>
<keyword evidence="7" id="KW-0690">Ribosome biogenesis</keyword>
<sequence length="287" mass="32231">MMSASINKETDGGDGVAKAEALDNEEDSPIVSRTRSGRRLRTPAAKAPVRRTRKSVVREDPAESTESRQEAPTDECTADTKGDQCSSVTEPVCPDVSTSTPAPADVSQEPVPDTADLMGSDQASEKENVVNNTETESTGPTDPEKRAKKRTKSKMVPLGKPKSGRVWKDRNKQRFSALLRDKPLRTSWEKKMEAKREKQLVKKYHQQLKDEQTRVKEEKKRRRAENLRRRAENERKAEIVQVIKNTAKIKRMKKKQLRKIEKRDTLSAVQKTPASVKKGAGKTNSSL</sequence>
<dbReference type="PANTHER" id="PTHR13557:SF1">
    <property type="entry name" value="COILED-COIL DOMAIN-CONTAINING PROTEIN 86"/>
    <property type="match status" value="1"/>
</dbReference>
<dbReference type="Pfam" id="PF03879">
    <property type="entry name" value="Cgr1"/>
    <property type="match status" value="1"/>
</dbReference>
<keyword evidence="11" id="KW-0175">Coiled coil</keyword>
<accession>A0A672LGX0</accession>
<name>A0A672LGX0_SINGR</name>
<keyword evidence="8" id="KW-0698">rRNA processing</keyword>
<evidence type="ECO:0000256" key="5">
    <source>
        <dbReference type="ARBA" id="ARBA00016738"/>
    </source>
</evidence>
<keyword evidence="9" id="KW-0597">Phosphoprotein</keyword>
<dbReference type="KEGG" id="sgh:107571916"/>
<feature type="region of interest" description="Disordered" evidence="14">
    <location>
        <begin position="1"/>
        <end position="172"/>
    </location>
</feature>
<evidence type="ECO:0000256" key="3">
    <source>
        <dbReference type="ARBA" id="ARBA00004604"/>
    </source>
</evidence>
<keyword evidence="16" id="KW-1185">Reference proteome</keyword>
<evidence type="ECO:0000256" key="2">
    <source>
        <dbReference type="ARBA" id="ARBA00004286"/>
    </source>
</evidence>
<feature type="region of interest" description="Disordered" evidence="14">
    <location>
        <begin position="250"/>
        <end position="287"/>
    </location>
</feature>
<dbReference type="Ensembl" id="ENSSGRT00000025631.1">
    <property type="protein sequence ID" value="ENSSGRP00000023774.1"/>
    <property type="gene ID" value="ENSSGRG00000014034.1"/>
</dbReference>
<keyword evidence="6" id="KW-0158">Chromosome</keyword>
<comment type="function">
    <text evidence="1">Involved in nucleolar integrity and required for processing of the pre-rRNA for the 60S ribosome subunit.</text>
</comment>
<dbReference type="GO" id="GO:0005694">
    <property type="term" value="C:chromosome"/>
    <property type="evidence" value="ECO:0007669"/>
    <property type="project" value="UniProtKB-SubCell"/>
</dbReference>
<dbReference type="GO" id="GO:0006364">
    <property type="term" value="P:rRNA processing"/>
    <property type="evidence" value="ECO:0007669"/>
    <property type="project" value="UniProtKB-KW"/>
</dbReference>
<dbReference type="AlphaFoldDB" id="A0A672LGX0"/>
<evidence type="ECO:0000256" key="9">
    <source>
        <dbReference type="ARBA" id="ARBA00022553"/>
    </source>
</evidence>
<dbReference type="PANTHER" id="PTHR13557">
    <property type="entry name" value="COILED-COIL DOMAIN-CONTAINING PROTEIN 86"/>
    <property type="match status" value="1"/>
</dbReference>
<evidence type="ECO:0000313" key="16">
    <source>
        <dbReference type="Proteomes" id="UP000472262"/>
    </source>
</evidence>
<proteinExistence type="inferred from homology"/>
<evidence type="ECO:0000256" key="12">
    <source>
        <dbReference type="ARBA" id="ARBA00023242"/>
    </source>
</evidence>
<dbReference type="GeneID" id="107571916"/>